<feature type="signal peptide" evidence="2">
    <location>
        <begin position="1"/>
        <end position="18"/>
    </location>
</feature>
<reference evidence="3" key="1">
    <citation type="journal article" date="2020" name="Fungal Divers.">
        <title>Resolving the Mortierellaceae phylogeny through synthesis of multi-gene phylogenetics and phylogenomics.</title>
        <authorList>
            <person name="Vandepol N."/>
            <person name="Liber J."/>
            <person name="Desiro A."/>
            <person name="Na H."/>
            <person name="Kennedy M."/>
            <person name="Barry K."/>
            <person name="Grigoriev I.V."/>
            <person name="Miller A.N."/>
            <person name="O'Donnell K."/>
            <person name="Stajich J.E."/>
            <person name="Bonito G."/>
        </authorList>
    </citation>
    <scope>NUCLEOTIDE SEQUENCE</scope>
    <source>
        <strain evidence="3">NRRL 6426</strain>
    </source>
</reference>
<name>A0A9P5RPE0_9FUNG</name>
<keyword evidence="2" id="KW-0732">Signal</keyword>
<dbReference type="EMBL" id="JAAAUQ010001413">
    <property type="protein sequence ID" value="KAF9139115.1"/>
    <property type="molecule type" value="Genomic_DNA"/>
</dbReference>
<protein>
    <submittedName>
        <fullName evidence="3">Uncharacterized protein</fullName>
    </submittedName>
</protein>
<feature type="compositionally biased region" description="Polar residues" evidence="1">
    <location>
        <begin position="102"/>
        <end position="115"/>
    </location>
</feature>
<evidence type="ECO:0000256" key="2">
    <source>
        <dbReference type="SAM" id="SignalP"/>
    </source>
</evidence>
<gene>
    <name evidence="3" type="ORF">BG015_002162</name>
</gene>
<evidence type="ECO:0000313" key="4">
    <source>
        <dbReference type="Proteomes" id="UP000748756"/>
    </source>
</evidence>
<organism evidence="3 4">
    <name type="scientific">Linnemannia schmuckeri</name>
    <dbReference type="NCBI Taxonomy" id="64567"/>
    <lineage>
        <taxon>Eukaryota</taxon>
        <taxon>Fungi</taxon>
        <taxon>Fungi incertae sedis</taxon>
        <taxon>Mucoromycota</taxon>
        <taxon>Mortierellomycotina</taxon>
        <taxon>Mortierellomycetes</taxon>
        <taxon>Mortierellales</taxon>
        <taxon>Mortierellaceae</taxon>
        <taxon>Linnemannia</taxon>
    </lineage>
</organism>
<keyword evidence="4" id="KW-1185">Reference proteome</keyword>
<feature type="compositionally biased region" description="Low complexity" evidence="1">
    <location>
        <begin position="122"/>
        <end position="132"/>
    </location>
</feature>
<evidence type="ECO:0000256" key="1">
    <source>
        <dbReference type="SAM" id="MobiDB-lite"/>
    </source>
</evidence>
<feature type="region of interest" description="Disordered" evidence="1">
    <location>
        <begin position="98"/>
        <end position="161"/>
    </location>
</feature>
<sequence length="181" mass="19133">MRYQSLALLAMVCSVVLAREDTAEMCTGDLSCDEGYCCSSHVLDQQDWPRVISYKELGQGSMEELAKQLADQGSHVSLDELKSGVTMESILEGGVAEKEKMTASSTANGDSNASPADNVHFPSSDSSSPEPEGALLAEDVSGNSSKANSKETTETPVAKNDARKLTASVAGAVLGAFIWFF</sequence>
<dbReference type="Proteomes" id="UP000748756">
    <property type="component" value="Unassembled WGS sequence"/>
</dbReference>
<dbReference type="OrthoDB" id="1193027at2759"/>
<comment type="caution">
    <text evidence="3">The sequence shown here is derived from an EMBL/GenBank/DDBJ whole genome shotgun (WGS) entry which is preliminary data.</text>
</comment>
<accession>A0A9P5RPE0</accession>
<dbReference type="AlphaFoldDB" id="A0A9P5RPE0"/>
<feature type="chain" id="PRO_5040383470" evidence="2">
    <location>
        <begin position="19"/>
        <end position="181"/>
    </location>
</feature>
<proteinExistence type="predicted"/>
<evidence type="ECO:0000313" key="3">
    <source>
        <dbReference type="EMBL" id="KAF9139115.1"/>
    </source>
</evidence>